<keyword evidence="1" id="KW-0328">Glycosyltransferase</keyword>
<keyword evidence="2 4" id="KW-0808">Transferase</keyword>
<dbReference type="Pfam" id="PF13439">
    <property type="entry name" value="Glyco_transf_4"/>
    <property type="match status" value="1"/>
</dbReference>
<evidence type="ECO:0000313" key="4">
    <source>
        <dbReference type="EMBL" id="PWR13428.1"/>
    </source>
</evidence>
<proteinExistence type="predicted"/>
<dbReference type="GO" id="GO:0016757">
    <property type="term" value="F:glycosyltransferase activity"/>
    <property type="evidence" value="ECO:0007669"/>
    <property type="project" value="UniProtKB-KW"/>
</dbReference>
<dbReference type="AlphaFoldDB" id="A0A317DFB3"/>
<comment type="caution">
    <text evidence="4">The sequence shown here is derived from an EMBL/GenBank/DDBJ whole genome shotgun (WGS) entry which is preliminary data.</text>
</comment>
<dbReference type="InterPro" id="IPR028098">
    <property type="entry name" value="Glyco_trans_4-like_N"/>
</dbReference>
<evidence type="ECO:0000256" key="2">
    <source>
        <dbReference type="ARBA" id="ARBA00022679"/>
    </source>
</evidence>
<gene>
    <name evidence="4" type="ORF">DKT69_20790</name>
</gene>
<accession>A0A317DFB3</accession>
<dbReference type="PANTHER" id="PTHR12526">
    <property type="entry name" value="GLYCOSYLTRANSFERASE"/>
    <property type="match status" value="1"/>
</dbReference>
<evidence type="ECO:0000313" key="5">
    <source>
        <dbReference type="Proteomes" id="UP000246050"/>
    </source>
</evidence>
<dbReference type="Pfam" id="PF13692">
    <property type="entry name" value="Glyco_trans_1_4"/>
    <property type="match status" value="1"/>
</dbReference>
<name>A0A317DFB3_9ACTN</name>
<organism evidence="4 5">
    <name type="scientific">Micromonospora sicca</name>
    <dbReference type="NCBI Taxonomy" id="2202420"/>
    <lineage>
        <taxon>Bacteria</taxon>
        <taxon>Bacillati</taxon>
        <taxon>Actinomycetota</taxon>
        <taxon>Actinomycetes</taxon>
        <taxon>Micromonosporales</taxon>
        <taxon>Micromonosporaceae</taxon>
        <taxon>Micromonospora</taxon>
    </lineage>
</organism>
<evidence type="ECO:0000256" key="1">
    <source>
        <dbReference type="ARBA" id="ARBA00022676"/>
    </source>
</evidence>
<dbReference type="OrthoDB" id="3318784at2"/>
<dbReference type="Gene3D" id="3.40.50.2000">
    <property type="entry name" value="Glycogen Phosphorylase B"/>
    <property type="match status" value="2"/>
</dbReference>
<sequence>MASNSTTGSRGRVVMLVDNGVHGDSRVQKAARSAADAGWEVFLLGIRNARSDTDTWQIGGAEVRLLRVPKPLHRLPRDSSRSLRRPLAYPPGTKAAYRIQEIKAWQAELYERRIRAQVLGGRLPAVVGRTAQLPSRAAAVVLARWVKFRAGETRRLRERQVDPDSLLTKLPIRSWQALLGNRSWRRLDPGLWDFELAFRTAIDELEPDIIHANDFRMLGVGARAMLRARAAGRDTKLVWDAHEFVGGITGRADNPRWLPAQIAYTAEYAAYPDAVVTVSDTLAELLQETHALPERPAVVLNAPMAPPADADGDTPDLRALCGVDERTPVLVYAGAVNPSRGVQLMVEALPELPEVHVAFVTMNPNGDNRFSETLLERAVELGVGDRVHLLPYVKHWQVVPFLSAADAGVIPIHHKPNHELALITKFLEYSHARLPIVVSDVKTMAQTARDTGQGEVFRAEDLTDYVRAVRAVLADPARYRAAYDKPGLLEGWTWEAQARVLDQVYSGLLGIPAAAAGGTVPAARVPGDQRELAGTTH</sequence>
<dbReference type="RefSeq" id="WP_109803193.1">
    <property type="nucleotide sequence ID" value="NZ_QGKS01000263.1"/>
</dbReference>
<feature type="domain" description="Glycosyltransferase subfamily 4-like N-terminal" evidence="3">
    <location>
        <begin position="185"/>
        <end position="300"/>
    </location>
</feature>
<reference evidence="4 5" key="1">
    <citation type="submission" date="2018-05" db="EMBL/GenBank/DDBJ databases">
        <title>Micromonosporas from Atacama Desert.</title>
        <authorList>
            <person name="Carro L."/>
            <person name="Golinska P."/>
            <person name="Klenk H.-P."/>
            <person name="Goodfellow M."/>
        </authorList>
    </citation>
    <scope>NUCLEOTIDE SEQUENCE [LARGE SCALE GENOMIC DNA]</scope>
    <source>
        <strain evidence="4 5">4G51</strain>
    </source>
</reference>
<dbReference type="SUPFAM" id="SSF53756">
    <property type="entry name" value="UDP-Glycosyltransferase/glycogen phosphorylase"/>
    <property type="match status" value="1"/>
</dbReference>
<dbReference type="Proteomes" id="UP000246050">
    <property type="component" value="Unassembled WGS sequence"/>
</dbReference>
<evidence type="ECO:0000259" key="3">
    <source>
        <dbReference type="Pfam" id="PF13439"/>
    </source>
</evidence>
<protein>
    <submittedName>
        <fullName evidence="4">Glycosyl transferase family 1</fullName>
    </submittedName>
</protein>
<dbReference type="PANTHER" id="PTHR12526:SF600">
    <property type="entry name" value="GLYCOSYL TRANSFERASE GROUP 1"/>
    <property type="match status" value="1"/>
</dbReference>
<dbReference type="CDD" id="cd03801">
    <property type="entry name" value="GT4_PimA-like"/>
    <property type="match status" value="1"/>
</dbReference>
<dbReference type="EMBL" id="QGKS01000263">
    <property type="protein sequence ID" value="PWR13428.1"/>
    <property type="molecule type" value="Genomic_DNA"/>
</dbReference>